<evidence type="ECO:0000256" key="3">
    <source>
        <dbReference type="SAM" id="Phobius"/>
    </source>
</evidence>
<keyword evidence="3" id="KW-0812">Transmembrane</keyword>
<comment type="subcellular location">
    <subcellularLocation>
        <location evidence="1">Membrane</location>
        <topology evidence="1">Single-pass membrane protein</topology>
    </subcellularLocation>
</comment>
<protein>
    <submittedName>
        <fullName evidence="5">Paraslipin</fullName>
    </submittedName>
</protein>
<dbReference type="CDD" id="cd08829">
    <property type="entry name" value="SPFH_paraslipin"/>
    <property type="match status" value="1"/>
</dbReference>
<dbReference type="PANTHER" id="PTHR43327:SF10">
    <property type="entry name" value="STOMATIN-LIKE PROTEIN 2, MITOCHONDRIAL"/>
    <property type="match status" value="1"/>
</dbReference>
<comment type="similarity">
    <text evidence="2">Belongs to the band 7/mec-2 family.</text>
</comment>
<feature type="domain" description="Band 7" evidence="4">
    <location>
        <begin position="23"/>
        <end position="181"/>
    </location>
</feature>
<dbReference type="InterPro" id="IPR001107">
    <property type="entry name" value="Band_7"/>
</dbReference>
<gene>
    <name evidence="5" type="ORF">EVA95_02260</name>
</gene>
<accession>A0A520MYQ1</accession>
<dbReference type="AlphaFoldDB" id="A0A520MYQ1"/>
<proteinExistence type="inferred from homology"/>
<dbReference type="Gene3D" id="3.30.479.30">
    <property type="entry name" value="Band 7 domain"/>
    <property type="match status" value="1"/>
</dbReference>
<dbReference type="Pfam" id="PF01145">
    <property type="entry name" value="Band_7"/>
    <property type="match status" value="1"/>
</dbReference>
<comment type="caution">
    <text evidence="5">The sequence shown here is derived from an EMBL/GenBank/DDBJ whole genome shotgun (WGS) entry which is preliminary data.</text>
</comment>
<evidence type="ECO:0000256" key="1">
    <source>
        <dbReference type="ARBA" id="ARBA00004167"/>
    </source>
</evidence>
<organism evidence="5 6">
    <name type="scientific">SAR86 cluster bacterium</name>
    <dbReference type="NCBI Taxonomy" id="2030880"/>
    <lineage>
        <taxon>Bacteria</taxon>
        <taxon>Pseudomonadati</taxon>
        <taxon>Pseudomonadota</taxon>
        <taxon>Gammaproteobacteria</taxon>
        <taxon>SAR86 cluster</taxon>
    </lineage>
</organism>
<reference evidence="5 6" key="1">
    <citation type="submission" date="2019-02" db="EMBL/GenBank/DDBJ databases">
        <title>Prokaryotic population dynamics and viral predation in marine succession experiment using metagenomics: the confinement effect.</title>
        <authorList>
            <person name="Haro-Moreno J.M."/>
            <person name="Rodriguez-Valera F."/>
            <person name="Lopez-Perez M."/>
        </authorList>
    </citation>
    <scope>NUCLEOTIDE SEQUENCE [LARGE SCALE GENOMIC DNA]</scope>
    <source>
        <strain evidence="5">MED-G162</strain>
    </source>
</reference>
<dbReference type="Proteomes" id="UP000319384">
    <property type="component" value="Unassembled WGS sequence"/>
</dbReference>
<dbReference type="GO" id="GO:0005886">
    <property type="term" value="C:plasma membrane"/>
    <property type="evidence" value="ECO:0007669"/>
    <property type="project" value="UniProtKB-ARBA"/>
</dbReference>
<name>A0A520MYQ1_9GAMM</name>
<sequence>MNIAVSDIVLIVLVILIIYVVFLSIKIVPQSKVFVIERFGKFTRILESGLSLIVPFVDRVAFRVDILERQLPPFKMSVITEDNVEVELVATVFFRVLDAAKSVYRIRNIDLAIENTAISVVRSAAGKLELDDLQSSREAMNQEIAARLSKAAEVWGVEVTRTEILDVLVDEKTKESQRQQLNAERERRAAIARAEGDKRSVELKADAELYEAKKQAEAVKVEADAEAYAVKIKAEADAKQTELIAEAINNNGQSAINYEIMKRQVEGLSDIASSNQTKTLFIPSDITKALGTLELFLDGIVNKEVKNDN</sequence>
<dbReference type="SMART" id="SM00244">
    <property type="entry name" value="PHB"/>
    <property type="match status" value="1"/>
</dbReference>
<dbReference type="PRINTS" id="PR00721">
    <property type="entry name" value="STOMATIN"/>
</dbReference>
<dbReference type="InterPro" id="IPR001972">
    <property type="entry name" value="Stomatin_HflK_fam"/>
</dbReference>
<dbReference type="FunFam" id="3.30.479.30:FF:000004">
    <property type="entry name" value="Putative membrane protease family, stomatin"/>
    <property type="match status" value="1"/>
</dbReference>
<evidence type="ECO:0000313" key="5">
    <source>
        <dbReference type="EMBL" id="RZO26333.1"/>
    </source>
</evidence>
<feature type="transmembrane region" description="Helical" evidence="3">
    <location>
        <begin position="6"/>
        <end position="28"/>
    </location>
</feature>
<evidence type="ECO:0000313" key="6">
    <source>
        <dbReference type="Proteomes" id="UP000319384"/>
    </source>
</evidence>
<dbReference type="SUPFAM" id="SSF117892">
    <property type="entry name" value="Band 7/SPFH domain"/>
    <property type="match status" value="1"/>
</dbReference>
<keyword evidence="3" id="KW-0472">Membrane</keyword>
<evidence type="ECO:0000256" key="2">
    <source>
        <dbReference type="ARBA" id="ARBA00008164"/>
    </source>
</evidence>
<dbReference type="InterPro" id="IPR036013">
    <property type="entry name" value="Band_7/SPFH_dom_sf"/>
</dbReference>
<evidence type="ECO:0000259" key="4">
    <source>
        <dbReference type="SMART" id="SM00244"/>
    </source>
</evidence>
<dbReference type="GO" id="GO:0098552">
    <property type="term" value="C:side of membrane"/>
    <property type="evidence" value="ECO:0007669"/>
    <property type="project" value="UniProtKB-ARBA"/>
</dbReference>
<keyword evidence="3" id="KW-1133">Transmembrane helix</keyword>
<dbReference type="PANTHER" id="PTHR43327">
    <property type="entry name" value="STOMATIN-LIKE PROTEIN 2, MITOCHONDRIAL"/>
    <property type="match status" value="1"/>
</dbReference>
<dbReference type="EMBL" id="SHBH01000014">
    <property type="protein sequence ID" value="RZO26333.1"/>
    <property type="molecule type" value="Genomic_DNA"/>
</dbReference>
<dbReference type="InterPro" id="IPR050710">
    <property type="entry name" value="Band7/mec-2_domain"/>
</dbReference>